<dbReference type="Proteomes" id="UP000178908">
    <property type="component" value="Unassembled WGS sequence"/>
</dbReference>
<evidence type="ECO:0000313" key="2">
    <source>
        <dbReference type="EMBL" id="OGN07887.1"/>
    </source>
</evidence>
<dbReference type="AlphaFoldDB" id="A0A1F8F427"/>
<proteinExistence type="predicted"/>
<dbReference type="InterPro" id="IPR023168">
    <property type="entry name" value="GatB_Yqey_C_2"/>
</dbReference>
<feature type="region of interest" description="Disordered" evidence="1">
    <location>
        <begin position="36"/>
        <end position="56"/>
    </location>
</feature>
<feature type="region of interest" description="Disordered" evidence="1">
    <location>
        <begin position="124"/>
        <end position="144"/>
    </location>
</feature>
<dbReference type="SUPFAM" id="SSF89095">
    <property type="entry name" value="GatB/YqeY motif"/>
    <property type="match status" value="1"/>
</dbReference>
<evidence type="ECO:0008006" key="4">
    <source>
        <dbReference type="Google" id="ProtNLM"/>
    </source>
</evidence>
<dbReference type="PANTHER" id="PTHR28055">
    <property type="entry name" value="ALTERED INHERITANCE OF MITOCHONDRIA PROTEIN 41, MITOCHONDRIAL"/>
    <property type="match status" value="1"/>
</dbReference>
<organism evidence="2 3">
    <name type="scientific">Candidatus Yanofskybacteria bacterium RIFCSPHIGHO2_02_FULL_39_10</name>
    <dbReference type="NCBI Taxonomy" id="1802674"/>
    <lineage>
        <taxon>Bacteria</taxon>
        <taxon>Candidatus Yanofskyibacteriota</taxon>
    </lineage>
</organism>
<dbReference type="InterPro" id="IPR019004">
    <property type="entry name" value="YqeY/Aim41"/>
</dbReference>
<dbReference type="InterPro" id="IPR042184">
    <property type="entry name" value="YqeY/Aim41_N"/>
</dbReference>
<evidence type="ECO:0000313" key="3">
    <source>
        <dbReference type="Proteomes" id="UP000178908"/>
    </source>
</evidence>
<reference evidence="2 3" key="1">
    <citation type="journal article" date="2016" name="Nat. Commun.">
        <title>Thousands of microbial genomes shed light on interconnected biogeochemical processes in an aquifer system.</title>
        <authorList>
            <person name="Anantharaman K."/>
            <person name="Brown C.T."/>
            <person name="Hug L.A."/>
            <person name="Sharon I."/>
            <person name="Castelle C.J."/>
            <person name="Probst A.J."/>
            <person name="Thomas B.C."/>
            <person name="Singh A."/>
            <person name="Wilkins M.J."/>
            <person name="Karaoz U."/>
            <person name="Brodie E.L."/>
            <person name="Williams K.H."/>
            <person name="Hubbard S.S."/>
            <person name="Banfield J.F."/>
        </authorList>
    </citation>
    <scope>NUCLEOTIDE SEQUENCE [LARGE SCALE GENOMIC DNA]</scope>
</reference>
<accession>A0A1F8F427</accession>
<dbReference type="EMBL" id="MGJO01000062">
    <property type="protein sequence ID" value="OGN07887.1"/>
    <property type="molecule type" value="Genomic_DNA"/>
</dbReference>
<evidence type="ECO:0000256" key="1">
    <source>
        <dbReference type="SAM" id="MobiDB-lite"/>
    </source>
</evidence>
<sequence>MLKEKLQTDVKEALKSGNAVKRMVLGLVLSSIKSRELDKRSKLSKTESDPAKLEETSKLNDEEIIEVLSSEIKKRKDSIELYEKGGRPELAEKEQSEINILVSYMPEQMSEEAIKKVVRETIKDMGKPGSESSESLREKSAKGGQSELLLPGKVIGAVMAKIKGKADGTLVSKIVKEELSK</sequence>
<name>A0A1F8F427_9BACT</name>
<dbReference type="Gene3D" id="1.10.10.410">
    <property type="match status" value="1"/>
</dbReference>
<dbReference type="Pfam" id="PF09424">
    <property type="entry name" value="YqeY"/>
    <property type="match status" value="1"/>
</dbReference>
<comment type="caution">
    <text evidence="2">The sequence shown here is derived from an EMBL/GenBank/DDBJ whole genome shotgun (WGS) entry which is preliminary data.</text>
</comment>
<protein>
    <recommendedName>
        <fullName evidence="4">Glutamyl-tRNA amidotransferase</fullName>
    </recommendedName>
</protein>
<dbReference type="GO" id="GO:0016884">
    <property type="term" value="F:carbon-nitrogen ligase activity, with glutamine as amido-N-donor"/>
    <property type="evidence" value="ECO:0007669"/>
    <property type="project" value="InterPro"/>
</dbReference>
<gene>
    <name evidence="2" type="ORF">A3C61_03065</name>
</gene>
<dbReference type="Gene3D" id="1.10.1510.10">
    <property type="entry name" value="Uncharacterised protein YqeY/AIM41 PF09424, N-terminal domain"/>
    <property type="match status" value="1"/>
</dbReference>
<dbReference type="InterPro" id="IPR003789">
    <property type="entry name" value="Asn/Gln_tRNA_amidoTrase-B-like"/>
</dbReference>
<dbReference type="PANTHER" id="PTHR28055:SF1">
    <property type="entry name" value="ALTERED INHERITANCE OF MITOCHONDRIA PROTEIN 41, MITOCHONDRIAL"/>
    <property type="match status" value="1"/>
</dbReference>